<protein>
    <submittedName>
        <fullName evidence="7">Prepilin-type N-terminal cleavage/methylation domain-containing protein</fullName>
    </submittedName>
</protein>
<accession>A0ABR9FZT6</accession>
<dbReference type="SUPFAM" id="SSF54523">
    <property type="entry name" value="Pili subunits"/>
    <property type="match status" value="1"/>
</dbReference>
<evidence type="ECO:0000256" key="6">
    <source>
        <dbReference type="SAM" id="Phobius"/>
    </source>
</evidence>
<dbReference type="Pfam" id="PF07963">
    <property type="entry name" value="N_methyl"/>
    <property type="match status" value="1"/>
</dbReference>
<comment type="subcellular location">
    <subcellularLocation>
        <location evidence="1">Membrane</location>
        <topology evidence="1">Single-pass membrane protein</topology>
    </subcellularLocation>
</comment>
<dbReference type="EMBL" id="RRZB01000028">
    <property type="protein sequence ID" value="MBE0464175.1"/>
    <property type="molecule type" value="Genomic_DNA"/>
</dbReference>
<keyword evidence="3 6" id="KW-0812">Transmembrane</keyword>
<keyword evidence="4 6" id="KW-1133">Transmembrane helix</keyword>
<keyword evidence="5 6" id="KW-0472">Membrane</keyword>
<keyword evidence="8" id="KW-1185">Reference proteome</keyword>
<reference evidence="7 8" key="1">
    <citation type="submission" date="2020-07" db="EMBL/GenBank/DDBJ databases">
        <title>Halophilic bacteria isolated from french cheeses.</title>
        <authorList>
            <person name="Kothe C.I."/>
            <person name="Farah-Kraiem B."/>
            <person name="Renault P."/>
            <person name="Dridi B."/>
        </authorList>
    </citation>
    <scope>NUCLEOTIDE SEQUENCE [LARGE SCALE GENOMIC DNA]</scope>
    <source>
        <strain evidence="7 8">FME20</strain>
    </source>
</reference>
<name>A0ABR9FZT6_9GAMM</name>
<evidence type="ECO:0000256" key="5">
    <source>
        <dbReference type="ARBA" id="ARBA00023136"/>
    </source>
</evidence>
<evidence type="ECO:0000256" key="3">
    <source>
        <dbReference type="ARBA" id="ARBA00022692"/>
    </source>
</evidence>
<evidence type="ECO:0000313" key="7">
    <source>
        <dbReference type="EMBL" id="MBE0464175.1"/>
    </source>
</evidence>
<dbReference type="InterPro" id="IPR045584">
    <property type="entry name" value="Pilin-like"/>
</dbReference>
<comment type="caution">
    <text evidence="7">The sequence shown here is derived from an EMBL/GenBank/DDBJ whole genome shotgun (WGS) entry which is preliminary data.</text>
</comment>
<evidence type="ECO:0000313" key="8">
    <source>
        <dbReference type="Proteomes" id="UP001645038"/>
    </source>
</evidence>
<evidence type="ECO:0000256" key="4">
    <source>
        <dbReference type="ARBA" id="ARBA00022989"/>
    </source>
</evidence>
<sequence>MSSQCGFTLIELMVVIAIIGILMMVAVPQYGNYLDKASLTACEGELASFRNVILTDYALSQTAEVDAEIYNDFDFNSCVIDASTVSKKDLAAAFISREPTDDVDDIRTYRGESAGSIKIQAGNIMPENS</sequence>
<evidence type="ECO:0000256" key="1">
    <source>
        <dbReference type="ARBA" id="ARBA00004167"/>
    </source>
</evidence>
<dbReference type="PANTHER" id="PTHR30093:SF44">
    <property type="entry name" value="TYPE II SECRETION SYSTEM CORE PROTEIN G"/>
    <property type="match status" value="1"/>
</dbReference>
<dbReference type="PANTHER" id="PTHR30093">
    <property type="entry name" value="GENERAL SECRETION PATHWAY PROTEIN G"/>
    <property type="match status" value="1"/>
</dbReference>
<dbReference type="Proteomes" id="UP001645038">
    <property type="component" value="Unassembled WGS sequence"/>
</dbReference>
<keyword evidence="2" id="KW-0488">Methylation</keyword>
<feature type="transmembrane region" description="Helical" evidence="6">
    <location>
        <begin position="6"/>
        <end position="27"/>
    </location>
</feature>
<evidence type="ECO:0000256" key="2">
    <source>
        <dbReference type="ARBA" id="ARBA00022481"/>
    </source>
</evidence>
<proteinExistence type="predicted"/>
<dbReference type="Gene3D" id="3.30.700.10">
    <property type="entry name" value="Glycoprotein, Type 4 Pilin"/>
    <property type="match status" value="1"/>
</dbReference>
<dbReference type="InterPro" id="IPR012902">
    <property type="entry name" value="N_methyl_site"/>
</dbReference>
<dbReference type="NCBIfam" id="TIGR02532">
    <property type="entry name" value="IV_pilin_GFxxxE"/>
    <property type="match status" value="1"/>
</dbReference>
<gene>
    <name evidence="7" type="ORF">EI547_12020</name>
</gene>
<organism evidence="7 8">
    <name type="scientific">Halomonas colorata</name>
    <dbReference type="NCBI Taxonomy" id="2742615"/>
    <lineage>
        <taxon>Bacteria</taxon>
        <taxon>Pseudomonadati</taxon>
        <taxon>Pseudomonadota</taxon>
        <taxon>Gammaproteobacteria</taxon>
        <taxon>Oceanospirillales</taxon>
        <taxon>Halomonadaceae</taxon>
        <taxon>Halomonas</taxon>
    </lineage>
</organism>